<dbReference type="OrthoDB" id="8197466at2759"/>
<evidence type="ECO:0000256" key="1">
    <source>
        <dbReference type="SAM" id="SignalP"/>
    </source>
</evidence>
<evidence type="ECO:0000313" key="2">
    <source>
        <dbReference type="Proteomes" id="UP000504618"/>
    </source>
</evidence>
<keyword evidence="1" id="KW-0732">Signal</keyword>
<accession>A0A6J1PQS4</accession>
<proteinExistence type="predicted"/>
<feature type="signal peptide" evidence="1">
    <location>
        <begin position="1"/>
        <end position="19"/>
    </location>
</feature>
<feature type="chain" id="PRO_5044639164" evidence="1">
    <location>
        <begin position="20"/>
        <end position="337"/>
    </location>
</feature>
<sequence length="337" mass="33764">MRVLCAFCGLFLAVAIVNCSPVEDKKEAEDDLSPLNEVLVVEADEAAADDGERGDRDKRKIGIKLGVSNGIINFVFDKVDSFIDSKTKALSVLDESNKAKNAVFGIDNKHSATSEFLSKLVNQKIQAATGSIGPIINSATTFFSGASAGISKALAGKIAPLSSLSGGLSGGAGGGAGHGDASGGSSGSAFIGNLLTQKIGSLSSLSQSSGGLGSLSGGLGGLSGGSSGSPGSDSHSGTNGGAGGVSAGAGINLGAFGNLAGRSITTEDTPVFDRNRVALDIPSSAFGTGFTLVTNVSKVLSSVILNSARRTETLLEIFKPFFRGTFAIKGLPSDKPK</sequence>
<protein>
    <submittedName>
        <fullName evidence="3 4">Keratin, type I cytoskeletal 10-like isoform X1</fullName>
    </submittedName>
</protein>
<evidence type="ECO:0000313" key="4">
    <source>
        <dbReference type="RefSeq" id="XP_024871642.1"/>
    </source>
</evidence>
<reference evidence="3 4" key="1">
    <citation type="submission" date="2025-04" db="UniProtKB">
        <authorList>
            <consortium name="RefSeq"/>
        </authorList>
    </citation>
    <scope>IDENTIFICATION</scope>
    <source>
        <tissue evidence="3 4">Whole body</tissue>
    </source>
</reference>
<dbReference type="RefSeq" id="XP_024871641.1">
    <property type="nucleotide sequence ID" value="XM_025015873.1"/>
</dbReference>
<evidence type="ECO:0000313" key="3">
    <source>
        <dbReference type="RefSeq" id="XP_024871641.1"/>
    </source>
</evidence>
<gene>
    <name evidence="3 4" type="primary">LOC112454459</name>
</gene>
<dbReference type="RefSeq" id="XP_024871642.1">
    <property type="nucleotide sequence ID" value="XM_025015874.1"/>
</dbReference>
<dbReference type="AlphaFoldDB" id="A0A6J1PQS4"/>
<dbReference type="Proteomes" id="UP000504618">
    <property type="component" value="Unplaced"/>
</dbReference>
<organism evidence="2 3">
    <name type="scientific">Temnothorax curvispinosus</name>
    <dbReference type="NCBI Taxonomy" id="300111"/>
    <lineage>
        <taxon>Eukaryota</taxon>
        <taxon>Metazoa</taxon>
        <taxon>Ecdysozoa</taxon>
        <taxon>Arthropoda</taxon>
        <taxon>Hexapoda</taxon>
        <taxon>Insecta</taxon>
        <taxon>Pterygota</taxon>
        <taxon>Neoptera</taxon>
        <taxon>Endopterygota</taxon>
        <taxon>Hymenoptera</taxon>
        <taxon>Apocrita</taxon>
        <taxon>Aculeata</taxon>
        <taxon>Formicoidea</taxon>
        <taxon>Formicidae</taxon>
        <taxon>Myrmicinae</taxon>
        <taxon>Temnothorax</taxon>
    </lineage>
</organism>
<keyword evidence="2" id="KW-1185">Reference proteome</keyword>
<dbReference type="GeneID" id="112454459"/>
<name>A0A6J1PQS4_9HYME</name>